<evidence type="ECO:0000259" key="13">
    <source>
        <dbReference type="PROSITE" id="PS51910"/>
    </source>
</evidence>
<feature type="domain" description="LysM" evidence="12">
    <location>
        <begin position="8"/>
        <end position="53"/>
    </location>
</feature>
<evidence type="ECO:0000256" key="4">
    <source>
        <dbReference type="ARBA" id="ARBA00022669"/>
    </source>
</evidence>
<keyword evidence="4" id="KW-0147">Chitin-binding</keyword>
<dbReference type="PANTHER" id="PTHR47700">
    <property type="entry name" value="V CHITINASE, PUTATIVE (AFU_ORTHOLOGUE AFUA_6G13720)-RELATED"/>
    <property type="match status" value="1"/>
</dbReference>
<sequence length="1056" mass="115313">MQSQNECRTIQVVSGDGCAALANRCGIAPAQFTEFNSDPRTCSTLQPGQSVCCSSGSLPDIRPRQHADGSCASYAIKSGEYCSLIAGANGISVQDIENFNRNTWGWSGCEAVFPDVKICLSPGDPPMPNPIPNAVCGPQKPGTPSVPRGGKLADMNPCPIKSCCNIWGQCGTTDDFCIPNLDGPPGSAKPGKNSCISNCGSGIRNMDTRPKDFKKIGYFEAWNQDRPCLRMEVSQIDDSYTHIHFAFADITSDFEVSIPEKVQNSFKKFVAMKRTKRIIAFGGWAASTSPTTFNIYREGVKPQNRQRLATNLANFVKQHDLDGIDIDWEYPGAPDIPGIPAADLSNGPDYLELLKLLRQQLSSRSLSIAAPASHWYLKAFSIEEMAKVVDYIIYMTYDLHGQWDWGNQHTSPGCPGGDCLRSHVNMTETIAALGMITKAGVPTYKLIGGIASYGRQFGLTTRGCYGPTCKFHGPQSTAKPGRCTQVPEYISLAEINEIIKNNPTAKTWATDAVDNVLVYDETNWVSFLDEDNKKKRSDFFKSLNLGGTTEWAIDLNTFLPGDDSSLPRNGDGFSLGGQKQSGSLADLLQSQKMDESWKQLDCESKGATTTDDNPLDRWDWLKANAAWAAVVQNWTNSQVTTNRNARQLDFPNYVANFFHGTDGRGCGPLGVNGCQSPEKCMQGKDTGPAGHLIINSFVGINNLYQNYFDAINDASNSVSKTFANFVTTFAPEKPQDPTLQILLGLLQMGLTMGGAAAFNGYLKNLKFFQKNPLLHANLKDSTKDVLSFSIGTVKETLKTGGAVATKKEAMDKVLGSLTDEWKTMVESISQATFSGDAASIQYLTGLIKLGQMLPQGRKQPKMDAEGVVKKTMYTVFIPAAWRIREVTPVILDTTKSCDAIGTGNYRSLLPSVAESGKICVDNKLYYLVSPDGEAEILHRTAPDGRGNRPSSNWKANSLSTVPGINQLKGQDWAGITVQGLGESAVRGKLIWGNRKRDDRLDLSDQATFDSMYDMILIGDMSRAPGAVNIPVCTEPELRKNWKGRKDIYDGYPCNKV</sequence>
<keyword evidence="10" id="KW-0624">Polysaccharide degradation</keyword>
<dbReference type="SUPFAM" id="SSF54106">
    <property type="entry name" value="LysM domain"/>
    <property type="match status" value="1"/>
</dbReference>
<keyword evidence="8" id="KW-0119">Carbohydrate metabolism</keyword>
<dbReference type="Gene3D" id="3.20.20.80">
    <property type="entry name" value="Glycosidases"/>
    <property type="match status" value="1"/>
</dbReference>
<keyword evidence="6" id="KW-0146">Chitin degradation</keyword>
<dbReference type="EMBL" id="MU004237">
    <property type="protein sequence ID" value="KAF2667536.1"/>
    <property type="molecule type" value="Genomic_DNA"/>
</dbReference>
<dbReference type="SUPFAM" id="SSF57016">
    <property type="entry name" value="Plant lectins/antimicrobial peptides"/>
    <property type="match status" value="1"/>
</dbReference>
<evidence type="ECO:0000259" key="12">
    <source>
        <dbReference type="PROSITE" id="PS51782"/>
    </source>
</evidence>
<comment type="similarity">
    <text evidence="2">Belongs to the glycosyl hydrolase 18 family. Chitinase class V subfamily.</text>
</comment>
<evidence type="ECO:0000256" key="2">
    <source>
        <dbReference type="ARBA" id="ARBA00008682"/>
    </source>
</evidence>
<dbReference type="GO" id="GO:0008061">
    <property type="term" value="F:chitin binding"/>
    <property type="evidence" value="ECO:0007669"/>
    <property type="project" value="UniProtKB-KW"/>
</dbReference>
<dbReference type="PANTHER" id="PTHR47700:SF2">
    <property type="entry name" value="CHITINASE"/>
    <property type="match status" value="1"/>
</dbReference>
<dbReference type="OrthoDB" id="73875at2759"/>
<dbReference type="InterPro" id="IPR017853">
    <property type="entry name" value="GH"/>
</dbReference>
<dbReference type="PROSITE" id="PS51910">
    <property type="entry name" value="GH18_2"/>
    <property type="match status" value="1"/>
</dbReference>
<comment type="catalytic activity">
    <reaction evidence="1">
        <text>Random endo-hydrolysis of N-acetyl-beta-D-glucosaminide (1-&gt;4)-beta-linkages in chitin and chitodextrins.</text>
        <dbReference type="EC" id="3.2.1.14"/>
    </reaction>
</comment>
<dbReference type="GO" id="GO:0008843">
    <property type="term" value="F:endochitinase activity"/>
    <property type="evidence" value="ECO:0007669"/>
    <property type="project" value="UniProtKB-EC"/>
</dbReference>
<dbReference type="SUPFAM" id="SSF51445">
    <property type="entry name" value="(Trans)glycosidases"/>
    <property type="match status" value="1"/>
</dbReference>
<dbReference type="CDD" id="cd02878">
    <property type="entry name" value="GH18_zymocin_alpha"/>
    <property type="match status" value="1"/>
</dbReference>
<dbReference type="InterPro" id="IPR001579">
    <property type="entry name" value="Glyco_hydro_18_chit_AS"/>
</dbReference>
<dbReference type="Gene3D" id="3.30.60.10">
    <property type="entry name" value="Endochitinase-like"/>
    <property type="match status" value="1"/>
</dbReference>
<evidence type="ECO:0000256" key="8">
    <source>
        <dbReference type="ARBA" id="ARBA00023277"/>
    </source>
</evidence>
<dbReference type="PROSITE" id="PS51782">
    <property type="entry name" value="LYSM"/>
    <property type="match status" value="2"/>
</dbReference>
<dbReference type="InterPro" id="IPR036779">
    <property type="entry name" value="LysM_dom_sf"/>
</dbReference>
<dbReference type="SUPFAM" id="SSF54556">
    <property type="entry name" value="Chitinase insertion domain"/>
    <property type="match status" value="1"/>
</dbReference>
<proteinExistence type="inferred from homology"/>
<organism evidence="14 15">
    <name type="scientific">Microthyrium microscopicum</name>
    <dbReference type="NCBI Taxonomy" id="703497"/>
    <lineage>
        <taxon>Eukaryota</taxon>
        <taxon>Fungi</taxon>
        <taxon>Dikarya</taxon>
        <taxon>Ascomycota</taxon>
        <taxon>Pezizomycotina</taxon>
        <taxon>Dothideomycetes</taxon>
        <taxon>Dothideomycetes incertae sedis</taxon>
        <taxon>Microthyriales</taxon>
        <taxon>Microthyriaceae</taxon>
        <taxon>Microthyrium</taxon>
    </lineage>
</organism>
<feature type="domain" description="LysM" evidence="12">
    <location>
        <begin position="72"/>
        <end position="120"/>
    </location>
</feature>
<evidence type="ECO:0000313" key="14">
    <source>
        <dbReference type="EMBL" id="KAF2667536.1"/>
    </source>
</evidence>
<dbReference type="GO" id="GO:0000272">
    <property type="term" value="P:polysaccharide catabolic process"/>
    <property type="evidence" value="ECO:0007669"/>
    <property type="project" value="UniProtKB-KW"/>
</dbReference>
<dbReference type="SMART" id="SM00257">
    <property type="entry name" value="LysM"/>
    <property type="match status" value="2"/>
</dbReference>
<evidence type="ECO:0000256" key="9">
    <source>
        <dbReference type="ARBA" id="ARBA00023295"/>
    </source>
</evidence>
<dbReference type="CDD" id="cd00035">
    <property type="entry name" value="ChtBD1"/>
    <property type="match status" value="1"/>
</dbReference>
<dbReference type="InterPro" id="IPR029070">
    <property type="entry name" value="Chitinase_insertion_sf"/>
</dbReference>
<evidence type="ECO:0000256" key="5">
    <source>
        <dbReference type="ARBA" id="ARBA00022801"/>
    </source>
</evidence>
<dbReference type="InterPro" id="IPR053214">
    <property type="entry name" value="LysM12-like"/>
</dbReference>
<evidence type="ECO:0000256" key="6">
    <source>
        <dbReference type="ARBA" id="ARBA00023024"/>
    </source>
</evidence>
<evidence type="ECO:0000256" key="10">
    <source>
        <dbReference type="ARBA" id="ARBA00023326"/>
    </source>
</evidence>
<dbReference type="InterPro" id="IPR036861">
    <property type="entry name" value="Endochitinase-like_sf"/>
</dbReference>
<protein>
    <recommendedName>
        <fullName evidence="3">chitinase</fullName>
        <ecNumber evidence="3">3.2.1.14</ecNumber>
    </recommendedName>
</protein>
<gene>
    <name evidence="14" type="ORF">BT63DRAFT_426398</name>
</gene>
<dbReference type="Pfam" id="PF00704">
    <property type="entry name" value="Glyco_hydro_18"/>
    <property type="match status" value="1"/>
</dbReference>
<dbReference type="SMART" id="SM00636">
    <property type="entry name" value="Glyco_18"/>
    <property type="match status" value="1"/>
</dbReference>
<dbReference type="Proteomes" id="UP000799302">
    <property type="component" value="Unassembled WGS sequence"/>
</dbReference>
<evidence type="ECO:0000256" key="11">
    <source>
        <dbReference type="RuleBase" id="RU000489"/>
    </source>
</evidence>
<keyword evidence="9 11" id="KW-0326">Glycosidase</keyword>
<dbReference type="Pfam" id="PF01476">
    <property type="entry name" value="LysM"/>
    <property type="match status" value="2"/>
</dbReference>
<dbReference type="GO" id="GO:0006032">
    <property type="term" value="P:chitin catabolic process"/>
    <property type="evidence" value="ECO:0007669"/>
    <property type="project" value="UniProtKB-KW"/>
</dbReference>
<evidence type="ECO:0000256" key="7">
    <source>
        <dbReference type="ARBA" id="ARBA00023026"/>
    </source>
</evidence>
<dbReference type="Gene3D" id="3.10.50.10">
    <property type="match status" value="1"/>
</dbReference>
<feature type="domain" description="GH18" evidence="13">
    <location>
        <begin position="213"/>
        <end position="574"/>
    </location>
</feature>
<evidence type="ECO:0000256" key="1">
    <source>
        <dbReference type="ARBA" id="ARBA00000822"/>
    </source>
</evidence>
<keyword evidence="15" id="KW-1185">Reference proteome</keyword>
<dbReference type="InterPro" id="IPR001223">
    <property type="entry name" value="Glyco_hydro18_cat"/>
</dbReference>
<name>A0A6A6U7B2_9PEZI</name>
<dbReference type="EC" id="3.2.1.14" evidence="3"/>
<evidence type="ECO:0000313" key="15">
    <source>
        <dbReference type="Proteomes" id="UP000799302"/>
    </source>
</evidence>
<reference evidence="14" key="1">
    <citation type="journal article" date="2020" name="Stud. Mycol.">
        <title>101 Dothideomycetes genomes: a test case for predicting lifestyles and emergence of pathogens.</title>
        <authorList>
            <person name="Haridas S."/>
            <person name="Albert R."/>
            <person name="Binder M."/>
            <person name="Bloem J."/>
            <person name="Labutti K."/>
            <person name="Salamov A."/>
            <person name="Andreopoulos B."/>
            <person name="Baker S."/>
            <person name="Barry K."/>
            <person name="Bills G."/>
            <person name="Bluhm B."/>
            <person name="Cannon C."/>
            <person name="Castanera R."/>
            <person name="Culley D."/>
            <person name="Daum C."/>
            <person name="Ezra D."/>
            <person name="Gonzalez J."/>
            <person name="Henrissat B."/>
            <person name="Kuo A."/>
            <person name="Liang C."/>
            <person name="Lipzen A."/>
            <person name="Lutzoni F."/>
            <person name="Magnuson J."/>
            <person name="Mondo S."/>
            <person name="Nolan M."/>
            <person name="Ohm R."/>
            <person name="Pangilinan J."/>
            <person name="Park H.-J."/>
            <person name="Ramirez L."/>
            <person name="Alfaro M."/>
            <person name="Sun H."/>
            <person name="Tritt A."/>
            <person name="Yoshinaga Y."/>
            <person name="Zwiers L.-H."/>
            <person name="Turgeon B."/>
            <person name="Goodwin S."/>
            <person name="Spatafora J."/>
            <person name="Crous P."/>
            <person name="Grigoriev I."/>
        </authorList>
    </citation>
    <scope>NUCLEOTIDE SEQUENCE</scope>
    <source>
        <strain evidence="14">CBS 115976</strain>
    </source>
</reference>
<dbReference type="InterPro" id="IPR011583">
    <property type="entry name" value="Chitinase_II/V-like_cat"/>
</dbReference>
<keyword evidence="5 11" id="KW-0378">Hydrolase</keyword>
<evidence type="ECO:0000256" key="3">
    <source>
        <dbReference type="ARBA" id="ARBA00012729"/>
    </source>
</evidence>
<accession>A0A6A6U7B2</accession>
<dbReference type="InterPro" id="IPR018392">
    <property type="entry name" value="LysM"/>
</dbReference>
<dbReference type="AlphaFoldDB" id="A0A6A6U7B2"/>
<keyword evidence="7" id="KW-0843">Virulence</keyword>
<dbReference type="Gene3D" id="3.10.350.10">
    <property type="entry name" value="LysM domain"/>
    <property type="match status" value="2"/>
</dbReference>
<dbReference type="PROSITE" id="PS01095">
    <property type="entry name" value="GH18_1"/>
    <property type="match status" value="1"/>
</dbReference>